<name>A0A4W5LS24_9TELE</name>
<sequence>MEALITTSGPLVRPTLYQSILTLFHPGITLQNVNKLNLLRLAPGGHVGRFCIWTESAFRKLDQLYGTWRKSASLKVDYNLPMHKMTNTDLSRILKSEEIQKALRAPNKKIRRRVLKKNPLKNLRIMMKLNPYAKTARRQAILLHDPTVSRPPVSPYTQIKAKMLKPKKKPAKKAAPSKAAPSKAAPSKAAPSKAAPAKAAPAKA</sequence>
<dbReference type="GO" id="GO:0005840">
    <property type="term" value="C:ribosome"/>
    <property type="evidence" value="ECO:0007669"/>
    <property type="project" value="UniProtKB-KW"/>
</dbReference>
<dbReference type="AlphaFoldDB" id="A0A4W5LS24"/>
<dbReference type="SUPFAM" id="SSF52166">
    <property type="entry name" value="Ribosomal protein L4"/>
    <property type="match status" value="1"/>
</dbReference>
<dbReference type="GO" id="GO:0003735">
    <property type="term" value="F:structural constituent of ribosome"/>
    <property type="evidence" value="ECO:0007669"/>
    <property type="project" value="InterPro"/>
</dbReference>
<dbReference type="STRING" id="62062.ENSHHUP00000027880"/>
<evidence type="ECO:0000259" key="5">
    <source>
        <dbReference type="Pfam" id="PF14374"/>
    </source>
</evidence>
<reference evidence="6" key="2">
    <citation type="submission" date="2025-08" db="UniProtKB">
        <authorList>
            <consortium name="Ensembl"/>
        </authorList>
    </citation>
    <scope>IDENTIFICATION</scope>
</reference>
<comment type="similarity">
    <text evidence="1">Belongs to the universal ribosomal protein uL4 family.</text>
</comment>
<reference evidence="6" key="3">
    <citation type="submission" date="2025-09" db="UniProtKB">
        <authorList>
            <consortium name="Ensembl"/>
        </authorList>
    </citation>
    <scope>IDENTIFICATION</scope>
</reference>
<protein>
    <submittedName>
        <fullName evidence="6">Ribosomal protein L4</fullName>
    </submittedName>
</protein>
<feature type="compositionally biased region" description="Low complexity" evidence="4">
    <location>
        <begin position="173"/>
        <end position="204"/>
    </location>
</feature>
<evidence type="ECO:0000256" key="1">
    <source>
        <dbReference type="ARBA" id="ARBA00010528"/>
    </source>
</evidence>
<dbReference type="Ensembl" id="ENSHHUT00000028999.1">
    <property type="protein sequence ID" value="ENSHHUP00000027880.1"/>
    <property type="gene ID" value="ENSHHUG00000017715.1"/>
</dbReference>
<accession>A0A4W5LS24</accession>
<feature type="compositionally biased region" description="Basic residues" evidence="4">
    <location>
        <begin position="162"/>
        <end position="172"/>
    </location>
</feature>
<evidence type="ECO:0000256" key="2">
    <source>
        <dbReference type="ARBA" id="ARBA00022980"/>
    </source>
</evidence>
<evidence type="ECO:0000313" key="6">
    <source>
        <dbReference type="Ensembl" id="ENSHHUP00000027880.1"/>
    </source>
</evidence>
<keyword evidence="7" id="KW-1185">Reference proteome</keyword>
<keyword evidence="3" id="KW-0687">Ribonucleoprotein</keyword>
<dbReference type="PANTHER" id="PTHR19431">
    <property type="entry name" value="60S RIBOSOMAL PROTEIN L4"/>
    <property type="match status" value="1"/>
</dbReference>
<feature type="domain" description="Large ribosomal subunit protein uL4 C-terminal" evidence="5">
    <location>
        <begin position="77"/>
        <end position="142"/>
    </location>
</feature>
<dbReference type="Pfam" id="PF14374">
    <property type="entry name" value="Ribos_L4_asso_C"/>
    <property type="match status" value="1"/>
</dbReference>
<proteinExistence type="inferred from homology"/>
<dbReference type="InterPro" id="IPR025755">
    <property type="entry name" value="Ribos_uL4_C_dom"/>
</dbReference>
<dbReference type="Gene3D" id="3.40.1370.10">
    <property type="match status" value="1"/>
</dbReference>
<evidence type="ECO:0000313" key="7">
    <source>
        <dbReference type="Proteomes" id="UP000314982"/>
    </source>
</evidence>
<dbReference type="InterPro" id="IPR023574">
    <property type="entry name" value="Ribosomal_uL4_dom_sf"/>
</dbReference>
<dbReference type="GO" id="GO:0006412">
    <property type="term" value="P:translation"/>
    <property type="evidence" value="ECO:0007669"/>
    <property type="project" value="InterPro"/>
</dbReference>
<keyword evidence="2" id="KW-0689">Ribosomal protein</keyword>
<dbReference type="GO" id="GO:1990904">
    <property type="term" value="C:ribonucleoprotein complex"/>
    <property type="evidence" value="ECO:0007669"/>
    <property type="project" value="UniProtKB-KW"/>
</dbReference>
<feature type="region of interest" description="Disordered" evidence="4">
    <location>
        <begin position="152"/>
        <end position="204"/>
    </location>
</feature>
<dbReference type="GeneTree" id="ENSGT00390000018145"/>
<evidence type="ECO:0000256" key="3">
    <source>
        <dbReference type="ARBA" id="ARBA00023274"/>
    </source>
</evidence>
<dbReference type="Proteomes" id="UP000314982">
    <property type="component" value="Unassembled WGS sequence"/>
</dbReference>
<reference evidence="7" key="1">
    <citation type="submission" date="2018-06" db="EMBL/GenBank/DDBJ databases">
        <title>Genome assembly of Danube salmon.</title>
        <authorList>
            <person name="Macqueen D.J."/>
            <person name="Gundappa M.K."/>
        </authorList>
    </citation>
    <scope>NUCLEOTIDE SEQUENCE [LARGE SCALE GENOMIC DNA]</scope>
</reference>
<organism evidence="6 7">
    <name type="scientific">Hucho hucho</name>
    <name type="common">huchen</name>
    <dbReference type="NCBI Taxonomy" id="62062"/>
    <lineage>
        <taxon>Eukaryota</taxon>
        <taxon>Metazoa</taxon>
        <taxon>Chordata</taxon>
        <taxon>Craniata</taxon>
        <taxon>Vertebrata</taxon>
        <taxon>Euteleostomi</taxon>
        <taxon>Actinopterygii</taxon>
        <taxon>Neopterygii</taxon>
        <taxon>Teleostei</taxon>
        <taxon>Protacanthopterygii</taxon>
        <taxon>Salmoniformes</taxon>
        <taxon>Salmonidae</taxon>
        <taxon>Salmoninae</taxon>
        <taxon>Hucho</taxon>
    </lineage>
</organism>
<evidence type="ECO:0000256" key="4">
    <source>
        <dbReference type="SAM" id="MobiDB-lite"/>
    </source>
</evidence>
<dbReference type="InterPro" id="IPR045240">
    <property type="entry name" value="Ribosomal_uL4_euk/arch"/>
</dbReference>